<organism evidence="2 3">
    <name type="scientific">Macrophomina phaseolina (strain MS6)</name>
    <name type="common">Charcoal rot fungus</name>
    <dbReference type="NCBI Taxonomy" id="1126212"/>
    <lineage>
        <taxon>Eukaryota</taxon>
        <taxon>Fungi</taxon>
        <taxon>Dikarya</taxon>
        <taxon>Ascomycota</taxon>
        <taxon>Pezizomycotina</taxon>
        <taxon>Dothideomycetes</taxon>
        <taxon>Dothideomycetes incertae sedis</taxon>
        <taxon>Botryosphaeriales</taxon>
        <taxon>Botryosphaeriaceae</taxon>
        <taxon>Macrophomina</taxon>
    </lineage>
</organism>
<keyword evidence="1" id="KW-0732">Signal</keyword>
<evidence type="ECO:0000256" key="1">
    <source>
        <dbReference type="SAM" id="SignalP"/>
    </source>
</evidence>
<feature type="chain" id="PRO_5003864003" description="Secreted protein" evidence="1">
    <location>
        <begin position="28"/>
        <end position="97"/>
    </location>
</feature>
<dbReference type="Proteomes" id="UP000007129">
    <property type="component" value="Unassembled WGS sequence"/>
</dbReference>
<sequence length="97" mass="10739">MAPGLSALQRVCLPNLLFVLRIITTATDVFKATTNAPDRVYDFFPTKLVMIIGFQLRKAVYVKLFSRCLKSDIIATISSKSILCNCYKACPGVLALH</sequence>
<feature type="signal peptide" evidence="1">
    <location>
        <begin position="1"/>
        <end position="27"/>
    </location>
</feature>
<protein>
    <recommendedName>
        <fullName evidence="4">Secreted protein</fullName>
    </recommendedName>
</protein>
<dbReference type="HOGENOM" id="CLU_2347088_0_0_1"/>
<proteinExistence type="predicted"/>
<evidence type="ECO:0000313" key="2">
    <source>
        <dbReference type="EMBL" id="EKG13703.1"/>
    </source>
</evidence>
<dbReference type="VEuPathDB" id="FungiDB:MPH_09169"/>
<gene>
    <name evidence="2" type="ORF">MPH_09169</name>
</gene>
<dbReference type="AlphaFoldDB" id="K2RGH2"/>
<name>K2RGH2_MACPH</name>
<dbReference type="InParanoid" id="K2RGH2"/>
<accession>K2RGH2</accession>
<evidence type="ECO:0008006" key="4">
    <source>
        <dbReference type="Google" id="ProtNLM"/>
    </source>
</evidence>
<reference evidence="2 3" key="1">
    <citation type="journal article" date="2012" name="BMC Genomics">
        <title>Tools to kill: Genome of one of the most destructive plant pathogenic fungi Macrophomina phaseolina.</title>
        <authorList>
            <person name="Islam M.S."/>
            <person name="Haque M.S."/>
            <person name="Islam M.M."/>
            <person name="Emdad E.M."/>
            <person name="Halim A."/>
            <person name="Hossen Q.M.M."/>
            <person name="Hossain M.Z."/>
            <person name="Ahmed B."/>
            <person name="Rahim S."/>
            <person name="Rahman M.S."/>
            <person name="Alam M.M."/>
            <person name="Hou S."/>
            <person name="Wan X."/>
            <person name="Saito J.A."/>
            <person name="Alam M."/>
        </authorList>
    </citation>
    <scope>NUCLEOTIDE SEQUENCE [LARGE SCALE GENOMIC DNA]</scope>
    <source>
        <strain evidence="2 3">MS6</strain>
    </source>
</reference>
<comment type="caution">
    <text evidence="2">The sequence shown here is derived from an EMBL/GenBank/DDBJ whole genome shotgun (WGS) entry which is preliminary data.</text>
</comment>
<evidence type="ECO:0000313" key="3">
    <source>
        <dbReference type="Proteomes" id="UP000007129"/>
    </source>
</evidence>
<dbReference type="EMBL" id="AHHD01000387">
    <property type="protein sequence ID" value="EKG13703.1"/>
    <property type="molecule type" value="Genomic_DNA"/>
</dbReference>